<keyword evidence="4" id="KW-1185">Reference proteome</keyword>
<evidence type="ECO:0000259" key="2">
    <source>
        <dbReference type="Pfam" id="PF07730"/>
    </source>
</evidence>
<dbReference type="GO" id="GO:0016020">
    <property type="term" value="C:membrane"/>
    <property type="evidence" value="ECO:0007669"/>
    <property type="project" value="InterPro"/>
</dbReference>
<dbReference type="GO" id="GO:0046983">
    <property type="term" value="F:protein dimerization activity"/>
    <property type="evidence" value="ECO:0007669"/>
    <property type="project" value="InterPro"/>
</dbReference>
<keyword evidence="3" id="KW-0418">Kinase</keyword>
<organism evidence="3 4">
    <name type="scientific">Yimella lutea</name>
    <dbReference type="NCBI Taxonomy" id="587872"/>
    <lineage>
        <taxon>Bacteria</taxon>
        <taxon>Bacillati</taxon>
        <taxon>Actinomycetota</taxon>
        <taxon>Actinomycetes</taxon>
        <taxon>Micrococcales</taxon>
        <taxon>Dermacoccaceae</taxon>
        <taxon>Yimella</taxon>
    </lineage>
</organism>
<dbReference type="Pfam" id="PF07730">
    <property type="entry name" value="HisKA_3"/>
    <property type="match status" value="1"/>
</dbReference>
<keyword evidence="1" id="KW-0812">Transmembrane</keyword>
<proteinExistence type="predicted"/>
<dbReference type="AlphaFoldDB" id="A0A542EEB8"/>
<protein>
    <submittedName>
        <fullName evidence="3">Signal transduction histidine kinase</fullName>
    </submittedName>
</protein>
<dbReference type="Gene3D" id="1.20.5.1930">
    <property type="match status" value="1"/>
</dbReference>
<dbReference type="InterPro" id="IPR036890">
    <property type="entry name" value="HATPase_C_sf"/>
</dbReference>
<dbReference type="Gene3D" id="3.30.565.10">
    <property type="entry name" value="Histidine kinase-like ATPase, C-terminal domain"/>
    <property type="match status" value="1"/>
</dbReference>
<comment type="caution">
    <text evidence="3">The sequence shown here is derived from an EMBL/GenBank/DDBJ whole genome shotgun (WGS) entry which is preliminary data.</text>
</comment>
<keyword evidence="3" id="KW-0808">Transferase</keyword>
<name>A0A542EEB8_9MICO</name>
<evidence type="ECO:0000256" key="1">
    <source>
        <dbReference type="SAM" id="Phobius"/>
    </source>
</evidence>
<keyword evidence="1" id="KW-1133">Transmembrane helix</keyword>
<evidence type="ECO:0000313" key="3">
    <source>
        <dbReference type="EMBL" id="TQJ13596.1"/>
    </source>
</evidence>
<dbReference type="GO" id="GO:0000155">
    <property type="term" value="F:phosphorelay sensor kinase activity"/>
    <property type="evidence" value="ECO:0007669"/>
    <property type="project" value="InterPro"/>
</dbReference>
<feature type="transmembrane region" description="Helical" evidence="1">
    <location>
        <begin position="87"/>
        <end position="116"/>
    </location>
</feature>
<sequence>MLLGSWVASAALVVFTAVQRLSDNPPSGGTALAGQIGGLIALAACAAGFARTQWLLFRGITRSGFIYTLLGLGLLPAAWATPNAAPAFGLAAALAAFGRARAAIVWVWGAALFVALYRSGGRSSQVPVTNALAEIVVMAVIFATLTHFAVTLDRLERAREQLARHRIDQERERVNRDLHDIMGRTLVTAALRTQTMLRTLPDTQTDSPSLAQSHARRELLAVQDALRSGQEQVRALTASATLSDWHDEIEVARVLCDRVGIRFLIDPRVTPGPEHATTAGLVVRETVTFALAHSRAGFIEVTGTRQDDATIITIRHDGTAPLEQDQALPARVREALRRSDARATVIDDGAYRELRLELPDRREGTS</sequence>
<feature type="domain" description="Signal transduction histidine kinase subgroup 3 dimerisation and phosphoacceptor" evidence="2">
    <location>
        <begin position="170"/>
        <end position="236"/>
    </location>
</feature>
<dbReference type="InterPro" id="IPR011712">
    <property type="entry name" value="Sig_transdc_His_kin_sub3_dim/P"/>
</dbReference>
<reference evidence="3 4" key="1">
    <citation type="submission" date="2019-06" db="EMBL/GenBank/DDBJ databases">
        <title>Sequencing the genomes of 1000 actinobacteria strains.</title>
        <authorList>
            <person name="Klenk H.-P."/>
        </authorList>
    </citation>
    <scope>NUCLEOTIDE SEQUENCE [LARGE SCALE GENOMIC DNA]</scope>
    <source>
        <strain evidence="3 4">DSM 19828</strain>
    </source>
</reference>
<evidence type="ECO:0000313" key="4">
    <source>
        <dbReference type="Proteomes" id="UP000320806"/>
    </source>
</evidence>
<feature type="transmembrane region" description="Helical" evidence="1">
    <location>
        <begin position="128"/>
        <end position="150"/>
    </location>
</feature>
<accession>A0A542EEB8</accession>
<dbReference type="EMBL" id="VFMO01000001">
    <property type="protein sequence ID" value="TQJ13596.1"/>
    <property type="molecule type" value="Genomic_DNA"/>
</dbReference>
<feature type="transmembrane region" description="Helical" evidence="1">
    <location>
        <begin position="64"/>
        <end position="81"/>
    </location>
</feature>
<keyword evidence="1" id="KW-0472">Membrane</keyword>
<dbReference type="Proteomes" id="UP000320806">
    <property type="component" value="Unassembled WGS sequence"/>
</dbReference>
<feature type="transmembrane region" description="Helical" evidence="1">
    <location>
        <begin position="32"/>
        <end position="52"/>
    </location>
</feature>
<gene>
    <name evidence="3" type="ORF">FB459_1021</name>
</gene>